<keyword evidence="8 14" id="KW-0863">Zinc-finger</keyword>
<evidence type="ECO:0000256" key="7">
    <source>
        <dbReference type="ARBA" id="ARBA00022723"/>
    </source>
</evidence>
<evidence type="ECO:0000256" key="3">
    <source>
        <dbReference type="ARBA" id="ARBA00004906"/>
    </source>
</evidence>
<evidence type="ECO:0000256" key="11">
    <source>
        <dbReference type="ARBA" id="ARBA00022989"/>
    </source>
</evidence>
<dbReference type="GO" id="GO:0016020">
    <property type="term" value="C:membrane"/>
    <property type="evidence" value="ECO:0007669"/>
    <property type="project" value="UniProtKB-SubCell"/>
</dbReference>
<evidence type="ECO:0000256" key="4">
    <source>
        <dbReference type="ARBA" id="ARBA00012483"/>
    </source>
</evidence>
<dbReference type="Pfam" id="PF13639">
    <property type="entry name" value="zf-RING_2"/>
    <property type="match status" value="1"/>
</dbReference>
<dbReference type="PANTHER" id="PTHR45768">
    <property type="entry name" value="E3 UBIQUITIN-PROTEIN LIGASE RNF13-LIKE"/>
    <property type="match status" value="1"/>
</dbReference>
<keyword evidence="12 16" id="KW-0472">Membrane</keyword>
<comment type="similarity">
    <text evidence="13">Belongs to the RING-type zinc finger family. ATL subfamily.</text>
</comment>
<dbReference type="FunFam" id="3.30.40.10:FF:000187">
    <property type="entry name" value="E3 ubiquitin-protein ligase ATL6"/>
    <property type="match status" value="1"/>
</dbReference>
<evidence type="ECO:0000256" key="6">
    <source>
        <dbReference type="ARBA" id="ARBA00022692"/>
    </source>
</evidence>
<evidence type="ECO:0000256" key="2">
    <source>
        <dbReference type="ARBA" id="ARBA00004167"/>
    </source>
</evidence>
<evidence type="ECO:0000256" key="15">
    <source>
        <dbReference type="SAM" id="MobiDB-lite"/>
    </source>
</evidence>
<feature type="region of interest" description="Disordered" evidence="15">
    <location>
        <begin position="186"/>
        <end position="205"/>
    </location>
</feature>
<evidence type="ECO:0000256" key="1">
    <source>
        <dbReference type="ARBA" id="ARBA00000900"/>
    </source>
</evidence>
<gene>
    <name evidence="18" type="ORF">CTI12_AA147990</name>
</gene>
<comment type="catalytic activity">
    <reaction evidence="1">
        <text>S-ubiquitinyl-[E2 ubiquitin-conjugating enzyme]-L-cysteine + [acceptor protein]-L-lysine = [E2 ubiquitin-conjugating enzyme]-L-cysteine + N(6)-ubiquitinyl-[acceptor protein]-L-lysine.</text>
        <dbReference type="EC" id="2.3.2.27"/>
    </reaction>
</comment>
<dbReference type="GO" id="GO:0061630">
    <property type="term" value="F:ubiquitin protein ligase activity"/>
    <property type="evidence" value="ECO:0007669"/>
    <property type="project" value="UniProtKB-EC"/>
</dbReference>
<keyword evidence="5" id="KW-0808">Transferase</keyword>
<evidence type="ECO:0000256" key="9">
    <source>
        <dbReference type="ARBA" id="ARBA00022786"/>
    </source>
</evidence>
<comment type="pathway">
    <text evidence="3">Protein modification; protein ubiquitination.</text>
</comment>
<proteinExistence type="inferred from homology"/>
<protein>
    <recommendedName>
        <fullName evidence="4">RING-type E3 ubiquitin transferase</fullName>
        <ecNumber evidence="4">2.3.2.27</ecNumber>
    </recommendedName>
</protein>
<evidence type="ECO:0000256" key="12">
    <source>
        <dbReference type="ARBA" id="ARBA00023136"/>
    </source>
</evidence>
<dbReference type="Proteomes" id="UP000245207">
    <property type="component" value="Unassembled WGS sequence"/>
</dbReference>
<dbReference type="GO" id="GO:0031625">
    <property type="term" value="F:ubiquitin protein ligase binding"/>
    <property type="evidence" value="ECO:0007669"/>
    <property type="project" value="TreeGrafter"/>
</dbReference>
<evidence type="ECO:0000259" key="17">
    <source>
        <dbReference type="PROSITE" id="PS50089"/>
    </source>
</evidence>
<evidence type="ECO:0000313" key="18">
    <source>
        <dbReference type="EMBL" id="PWA85587.1"/>
    </source>
</evidence>
<organism evidence="18 19">
    <name type="scientific">Artemisia annua</name>
    <name type="common">Sweet wormwood</name>
    <dbReference type="NCBI Taxonomy" id="35608"/>
    <lineage>
        <taxon>Eukaryota</taxon>
        <taxon>Viridiplantae</taxon>
        <taxon>Streptophyta</taxon>
        <taxon>Embryophyta</taxon>
        <taxon>Tracheophyta</taxon>
        <taxon>Spermatophyta</taxon>
        <taxon>Magnoliopsida</taxon>
        <taxon>eudicotyledons</taxon>
        <taxon>Gunneridae</taxon>
        <taxon>Pentapetalae</taxon>
        <taxon>asterids</taxon>
        <taxon>campanulids</taxon>
        <taxon>Asterales</taxon>
        <taxon>Asteraceae</taxon>
        <taxon>Asteroideae</taxon>
        <taxon>Anthemideae</taxon>
        <taxon>Artemisiinae</taxon>
        <taxon>Artemisia</taxon>
    </lineage>
</organism>
<evidence type="ECO:0000256" key="14">
    <source>
        <dbReference type="PROSITE-ProRule" id="PRU00175"/>
    </source>
</evidence>
<keyword evidence="10" id="KW-0862">Zinc</keyword>
<reference evidence="18 19" key="1">
    <citation type="journal article" date="2018" name="Mol. Plant">
        <title>The genome of Artemisia annua provides insight into the evolution of Asteraceae family and artemisinin biosynthesis.</title>
        <authorList>
            <person name="Shen Q."/>
            <person name="Zhang L."/>
            <person name="Liao Z."/>
            <person name="Wang S."/>
            <person name="Yan T."/>
            <person name="Shi P."/>
            <person name="Liu M."/>
            <person name="Fu X."/>
            <person name="Pan Q."/>
            <person name="Wang Y."/>
            <person name="Lv Z."/>
            <person name="Lu X."/>
            <person name="Zhang F."/>
            <person name="Jiang W."/>
            <person name="Ma Y."/>
            <person name="Chen M."/>
            <person name="Hao X."/>
            <person name="Li L."/>
            <person name="Tang Y."/>
            <person name="Lv G."/>
            <person name="Zhou Y."/>
            <person name="Sun X."/>
            <person name="Brodelius P.E."/>
            <person name="Rose J.K.C."/>
            <person name="Tang K."/>
        </authorList>
    </citation>
    <scope>NUCLEOTIDE SEQUENCE [LARGE SCALE GENOMIC DNA]</scope>
    <source>
        <strain evidence="19">cv. Huhao1</strain>
        <tissue evidence="18">Leaf</tissue>
    </source>
</reference>
<dbReference type="EC" id="2.3.2.27" evidence="4"/>
<keyword evidence="7" id="KW-0479">Metal-binding</keyword>
<keyword evidence="6 16" id="KW-0812">Transmembrane</keyword>
<feature type="region of interest" description="Disordered" evidence="15">
    <location>
        <begin position="229"/>
        <end position="248"/>
    </location>
</feature>
<evidence type="ECO:0000256" key="5">
    <source>
        <dbReference type="ARBA" id="ARBA00022679"/>
    </source>
</evidence>
<evidence type="ECO:0000313" key="19">
    <source>
        <dbReference type="Proteomes" id="UP000245207"/>
    </source>
</evidence>
<dbReference type="PANTHER" id="PTHR45768:SF81">
    <property type="entry name" value="ZINC FINGER, RING_FYVE_PHD-TYPE-RELATED"/>
    <property type="match status" value="1"/>
</dbReference>
<keyword evidence="11 16" id="KW-1133">Transmembrane helix</keyword>
<comment type="caution">
    <text evidence="18">The sequence shown here is derived from an EMBL/GenBank/DDBJ whole genome shotgun (WGS) entry which is preliminary data.</text>
</comment>
<dbReference type="EMBL" id="PKPP01001105">
    <property type="protein sequence ID" value="PWA85587.1"/>
    <property type="molecule type" value="Genomic_DNA"/>
</dbReference>
<accession>A0A2U1PIT1</accession>
<evidence type="ECO:0000256" key="8">
    <source>
        <dbReference type="ARBA" id="ARBA00022771"/>
    </source>
</evidence>
<dbReference type="CDD" id="cd16461">
    <property type="entry name" value="RING-H2_EL5-like"/>
    <property type="match status" value="1"/>
</dbReference>
<comment type="subcellular location">
    <subcellularLocation>
        <location evidence="2">Membrane</location>
        <topology evidence="2">Single-pass membrane protein</topology>
    </subcellularLocation>
</comment>
<dbReference type="InterPro" id="IPR001841">
    <property type="entry name" value="Znf_RING"/>
</dbReference>
<dbReference type="GO" id="GO:0008270">
    <property type="term" value="F:zinc ion binding"/>
    <property type="evidence" value="ECO:0007669"/>
    <property type="project" value="UniProtKB-KW"/>
</dbReference>
<dbReference type="AlphaFoldDB" id="A0A2U1PIT1"/>
<name>A0A2U1PIT1_ARTAN</name>
<evidence type="ECO:0000256" key="13">
    <source>
        <dbReference type="ARBA" id="ARBA00024209"/>
    </source>
</evidence>
<feature type="domain" description="RING-type" evidence="17">
    <location>
        <begin position="118"/>
        <end position="160"/>
    </location>
</feature>
<dbReference type="SMART" id="SM00184">
    <property type="entry name" value="RING"/>
    <property type="match status" value="1"/>
</dbReference>
<evidence type="ECO:0000256" key="16">
    <source>
        <dbReference type="SAM" id="Phobius"/>
    </source>
</evidence>
<dbReference type="PROSITE" id="PS50089">
    <property type="entry name" value="ZF_RING_2"/>
    <property type="match status" value="1"/>
</dbReference>
<keyword evidence="19" id="KW-1185">Reference proteome</keyword>
<keyword evidence="9" id="KW-0833">Ubl conjugation pathway</keyword>
<feature type="transmembrane region" description="Helical" evidence="16">
    <location>
        <begin position="22"/>
        <end position="47"/>
    </location>
</feature>
<dbReference type="Gene3D" id="3.30.40.10">
    <property type="entry name" value="Zinc/RING finger domain, C3HC4 (zinc finger)"/>
    <property type="match status" value="1"/>
</dbReference>
<dbReference type="InterPro" id="IPR013083">
    <property type="entry name" value="Znf_RING/FYVE/PHD"/>
</dbReference>
<dbReference type="OrthoDB" id="8062037at2759"/>
<feature type="compositionally biased region" description="Basic and acidic residues" evidence="15">
    <location>
        <begin position="229"/>
        <end position="238"/>
    </location>
</feature>
<evidence type="ECO:0000256" key="10">
    <source>
        <dbReference type="ARBA" id="ARBA00022833"/>
    </source>
</evidence>
<sequence>MRRIRPIIKQDSMSPPGSSSSYLFFARNIVIIIAIMFFIGGALHFLLRLLIKKIRFYSNSHHESTMFQENGDGDIAVYQRQLQQLFNIQDSGLDQSSIDALPVFVYKELVGLKESLHCAICLCEFIEEDKLRLLPVCSHAFHAHCIDTWLLSNSTCPLCRGNLFAHGFSVVNPVFDFDFDFDHDHARQEDDGDHEGSNSGNVVHEGISGSFTQSERVYSVRLGRFRAVNGEKGDDKQEMGQTSNGNLDERRCYSMGSYEYVVANSDLQVAFRHNKGSSMRGNTENSDLRIENDEGRKGKEISKGGKGESFSVSKIWLWSKKDQHKFQDSSRTIWSNPLSM</sequence>
<dbReference type="SUPFAM" id="SSF57850">
    <property type="entry name" value="RING/U-box"/>
    <property type="match status" value="1"/>
</dbReference>